<evidence type="ECO:0000313" key="1">
    <source>
        <dbReference type="EMBL" id="GAA0777603.1"/>
    </source>
</evidence>
<dbReference type="RefSeq" id="WP_343827619.1">
    <property type="nucleotide sequence ID" value="NZ_BAAACI010000008.1"/>
</dbReference>
<accession>A0ABP3W8E3</accession>
<evidence type="ECO:0000313" key="2">
    <source>
        <dbReference type="Proteomes" id="UP001501047"/>
    </source>
</evidence>
<dbReference type="Proteomes" id="UP001501047">
    <property type="component" value="Unassembled WGS sequence"/>
</dbReference>
<comment type="caution">
    <text evidence="1">The sequence shown here is derived from an EMBL/GenBank/DDBJ whole genome shotgun (WGS) entry which is preliminary data.</text>
</comment>
<reference evidence="2" key="1">
    <citation type="journal article" date="2019" name="Int. J. Syst. Evol. Microbiol.">
        <title>The Global Catalogue of Microorganisms (GCM) 10K type strain sequencing project: providing services to taxonomists for standard genome sequencing and annotation.</title>
        <authorList>
            <consortium name="The Broad Institute Genomics Platform"/>
            <consortium name="The Broad Institute Genome Sequencing Center for Infectious Disease"/>
            <person name="Wu L."/>
            <person name="Ma J."/>
        </authorList>
    </citation>
    <scope>NUCLEOTIDE SEQUENCE [LARGE SCALE GENOMIC DNA]</scope>
    <source>
        <strain evidence="2">JCM 1417</strain>
    </source>
</reference>
<name>A0ABP3W8E3_CLOSU</name>
<dbReference type="EMBL" id="BAAACI010000008">
    <property type="protein sequence ID" value="GAA0777603.1"/>
    <property type="molecule type" value="Genomic_DNA"/>
</dbReference>
<protein>
    <submittedName>
        <fullName evidence="1">Uncharacterized protein</fullName>
    </submittedName>
</protein>
<gene>
    <name evidence="1" type="ORF">GCM10008908_32990</name>
</gene>
<keyword evidence="2" id="KW-1185">Reference proteome</keyword>
<sequence>MNNHGVPEDNWGEEEYNFENEINYYDEGYEECIRCGNRNCVDNKKLCSYCNETWE</sequence>
<proteinExistence type="predicted"/>
<organism evidence="1 2">
    <name type="scientific">Clostridium subterminale</name>
    <dbReference type="NCBI Taxonomy" id="1550"/>
    <lineage>
        <taxon>Bacteria</taxon>
        <taxon>Bacillati</taxon>
        <taxon>Bacillota</taxon>
        <taxon>Clostridia</taxon>
        <taxon>Eubacteriales</taxon>
        <taxon>Clostridiaceae</taxon>
        <taxon>Clostridium</taxon>
    </lineage>
</organism>